<dbReference type="InParanoid" id="E9HCV9"/>
<dbReference type="EMBL" id="GL732621">
    <property type="protein sequence ID" value="EFX70420.1"/>
    <property type="molecule type" value="Genomic_DNA"/>
</dbReference>
<feature type="compositionally biased region" description="Low complexity" evidence="1">
    <location>
        <begin position="139"/>
        <end position="152"/>
    </location>
</feature>
<dbReference type="KEGG" id="dpx:DAPPUDRAFT_309441"/>
<keyword evidence="2" id="KW-0472">Membrane</keyword>
<keyword evidence="2" id="KW-0812">Transmembrane</keyword>
<feature type="region of interest" description="Disordered" evidence="1">
    <location>
        <begin position="244"/>
        <end position="311"/>
    </location>
</feature>
<evidence type="ECO:0000256" key="2">
    <source>
        <dbReference type="SAM" id="Phobius"/>
    </source>
</evidence>
<sequence length="345" mass="39081">MEVTYYLFFCFLMMLMYSGMDGVQTGHLLLLPQPLGAIKNGGIGRPLMRNDQPNGIYLKSDQRRPLATLRNRYYPLPHRRLQQSQQQQQQLKQQGFIIRNSNGRHPPRPAPVSNNNHLSAFAGGNNNPGTFHHAKRQQQQKQQPLKQHLNHQFQTVNMPTNIPYPHNKQPTSNHQRQNGQIQLVRQPDPATILPDVKSPPEESDPSKNMSDDGPNFLKMELDGNDYLTYLYLGMNETRLAGGEEQYPTASAASAGDQQMTHPPSKDDDDIIIGSPTTINFDPYLSRTNQSFRSKSSGDQPFPQVSGDHDRQQTMTANIITSLDEDWLPIASPWDKYGNKSEPELQ</sequence>
<dbReference type="AlphaFoldDB" id="E9HCV9"/>
<keyword evidence="2" id="KW-1133">Transmembrane helix</keyword>
<evidence type="ECO:0000313" key="3">
    <source>
        <dbReference type="EMBL" id="EFX70420.1"/>
    </source>
</evidence>
<evidence type="ECO:0000256" key="1">
    <source>
        <dbReference type="SAM" id="MobiDB-lite"/>
    </source>
</evidence>
<feature type="region of interest" description="Disordered" evidence="1">
    <location>
        <begin position="99"/>
        <end position="178"/>
    </location>
</feature>
<dbReference type="OrthoDB" id="6345326at2759"/>
<feature type="compositionally biased region" description="Polar residues" evidence="1">
    <location>
        <begin position="168"/>
        <end position="178"/>
    </location>
</feature>
<evidence type="ECO:0000313" key="4">
    <source>
        <dbReference type="Proteomes" id="UP000000305"/>
    </source>
</evidence>
<dbReference type="HOGENOM" id="CLU_804781_0_0_1"/>
<feature type="compositionally biased region" description="Polar residues" evidence="1">
    <location>
        <begin position="247"/>
        <end position="261"/>
    </location>
</feature>
<feature type="transmembrane region" description="Helical" evidence="2">
    <location>
        <begin position="6"/>
        <end position="30"/>
    </location>
</feature>
<feature type="region of interest" description="Disordered" evidence="1">
    <location>
        <begin position="190"/>
        <end position="217"/>
    </location>
</feature>
<accession>E9HCV9</accession>
<feature type="compositionally biased region" description="Polar residues" evidence="1">
    <location>
        <begin position="112"/>
        <end position="129"/>
    </location>
</feature>
<gene>
    <name evidence="3" type="ORF">DAPPUDRAFT_309441</name>
</gene>
<organism evidence="3 4">
    <name type="scientific">Daphnia pulex</name>
    <name type="common">Water flea</name>
    <dbReference type="NCBI Taxonomy" id="6669"/>
    <lineage>
        <taxon>Eukaryota</taxon>
        <taxon>Metazoa</taxon>
        <taxon>Ecdysozoa</taxon>
        <taxon>Arthropoda</taxon>
        <taxon>Crustacea</taxon>
        <taxon>Branchiopoda</taxon>
        <taxon>Diplostraca</taxon>
        <taxon>Cladocera</taxon>
        <taxon>Anomopoda</taxon>
        <taxon>Daphniidae</taxon>
        <taxon>Daphnia</taxon>
    </lineage>
</organism>
<proteinExistence type="predicted"/>
<dbReference type="Proteomes" id="UP000000305">
    <property type="component" value="Unassembled WGS sequence"/>
</dbReference>
<protein>
    <submittedName>
        <fullName evidence="3">Uncharacterized protein</fullName>
    </submittedName>
</protein>
<name>E9HCV9_DAPPU</name>
<feature type="compositionally biased region" description="Polar residues" evidence="1">
    <location>
        <begin position="274"/>
        <end position="298"/>
    </location>
</feature>
<reference evidence="3 4" key="1">
    <citation type="journal article" date="2011" name="Science">
        <title>The ecoresponsive genome of Daphnia pulex.</title>
        <authorList>
            <person name="Colbourne J.K."/>
            <person name="Pfrender M.E."/>
            <person name="Gilbert D."/>
            <person name="Thomas W.K."/>
            <person name="Tucker A."/>
            <person name="Oakley T.H."/>
            <person name="Tokishita S."/>
            <person name="Aerts A."/>
            <person name="Arnold G.J."/>
            <person name="Basu M.K."/>
            <person name="Bauer D.J."/>
            <person name="Caceres C.E."/>
            <person name="Carmel L."/>
            <person name="Casola C."/>
            <person name="Choi J.H."/>
            <person name="Detter J.C."/>
            <person name="Dong Q."/>
            <person name="Dusheyko S."/>
            <person name="Eads B.D."/>
            <person name="Frohlich T."/>
            <person name="Geiler-Samerotte K.A."/>
            <person name="Gerlach D."/>
            <person name="Hatcher P."/>
            <person name="Jogdeo S."/>
            <person name="Krijgsveld J."/>
            <person name="Kriventseva E.V."/>
            <person name="Kultz D."/>
            <person name="Laforsch C."/>
            <person name="Lindquist E."/>
            <person name="Lopez J."/>
            <person name="Manak J.R."/>
            <person name="Muller J."/>
            <person name="Pangilinan J."/>
            <person name="Patwardhan R.P."/>
            <person name="Pitluck S."/>
            <person name="Pritham E.J."/>
            <person name="Rechtsteiner A."/>
            <person name="Rho M."/>
            <person name="Rogozin I.B."/>
            <person name="Sakarya O."/>
            <person name="Salamov A."/>
            <person name="Schaack S."/>
            <person name="Shapiro H."/>
            <person name="Shiga Y."/>
            <person name="Skalitzky C."/>
            <person name="Smith Z."/>
            <person name="Souvorov A."/>
            <person name="Sung W."/>
            <person name="Tang Z."/>
            <person name="Tsuchiya D."/>
            <person name="Tu H."/>
            <person name="Vos H."/>
            <person name="Wang M."/>
            <person name="Wolf Y.I."/>
            <person name="Yamagata H."/>
            <person name="Yamada T."/>
            <person name="Ye Y."/>
            <person name="Shaw J.R."/>
            <person name="Andrews J."/>
            <person name="Crease T.J."/>
            <person name="Tang H."/>
            <person name="Lucas S.M."/>
            <person name="Robertson H.M."/>
            <person name="Bork P."/>
            <person name="Koonin E.V."/>
            <person name="Zdobnov E.M."/>
            <person name="Grigoriev I.V."/>
            <person name="Lynch M."/>
            <person name="Boore J.L."/>
        </authorList>
    </citation>
    <scope>NUCLEOTIDE SEQUENCE [LARGE SCALE GENOMIC DNA]</scope>
</reference>
<keyword evidence="4" id="KW-1185">Reference proteome</keyword>